<dbReference type="PANTHER" id="PTHR32305">
    <property type="match status" value="1"/>
</dbReference>
<name>A0A8D4VR77_9GAMM</name>
<gene>
    <name evidence="2" type="ORF">MoryE10_24200</name>
</gene>
<keyword evidence="3" id="KW-1185">Reference proteome</keyword>
<feature type="domain" description="RHS protein conserved region" evidence="1">
    <location>
        <begin position="92"/>
        <end position="125"/>
    </location>
</feature>
<accession>A0A8D4VR77</accession>
<reference evidence="2" key="1">
    <citation type="submission" date="2019-06" db="EMBL/GenBank/DDBJ databases">
        <title>Complete genome sequence of Methylogaea oryzae strain JCM16910.</title>
        <authorList>
            <person name="Asakawa S."/>
        </authorList>
    </citation>
    <scope>NUCLEOTIDE SEQUENCE</scope>
    <source>
        <strain evidence="2">E10</strain>
    </source>
</reference>
<dbReference type="InterPro" id="IPR050708">
    <property type="entry name" value="T6SS_VgrG/RHS"/>
</dbReference>
<evidence type="ECO:0000313" key="3">
    <source>
        <dbReference type="Proteomes" id="UP000824988"/>
    </source>
</evidence>
<dbReference type="EMBL" id="AP019782">
    <property type="protein sequence ID" value="BBL71814.1"/>
    <property type="molecule type" value="Genomic_DNA"/>
</dbReference>
<dbReference type="KEGG" id="moz:MoryE10_24200"/>
<dbReference type="RefSeq" id="WP_054772930.1">
    <property type="nucleotide sequence ID" value="NZ_AP019782.1"/>
</dbReference>
<organism evidence="2 3">
    <name type="scientific">Methylogaea oryzae</name>
    <dbReference type="NCBI Taxonomy" id="1295382"/>
    <lineage>
        <taxon>Bacteria</taxon>
        <taxon>Pseudomonadati</taxon>
        <taxon>Pseudomonadota</taxon>
        <taxon>Gammaproteobacteria</taxon>
        <taxon>Methylococcales</taxon>
        <taxon>Methylococcaceae</taxon>
        <taxon>Methylogaea</taxon>
    </lineage>
</organism>
<dbReference type="Proteomes" id="UP000824988">
    <property type="component" value="Chromosome"/>
</dbReference>
<evidence type="ECO:0000313" key="2">
    <source>
        <dbReference type="EMBL" id="BBL71814.1"/>
    </source>
</evidence>
<dbReference type="AlphaFoldDB" id="A0A8D4VR77"/>
<dbReference type="PANTHER" id="PTHR32305:SF15">
    <property type="entry name" value="PROTEIN RHSA-RELATED"/>
    <property type="match status" value="1"/>
</dbReference>
<dbReference type="InterPro" id="IPR001826">
    <property type="entry name" value="RHS"/>
</dbReference>
<sequence length="139" mass="15321">MADLRHGKHRFAYNDAGRLGQAESADYRYNGLGQRIAKTVKRHTTHFVYDAQGQLLGEYDDSGKPLQETVYLGRTPVAVSAQGDEDGKTAAIHYVHTDHLGAPRALLDQDNQIAWTWHSDPYGAAWSGQGKDTARGKIA</sequence>
<dbReference type="Gene3D" id="2.180.10.10">
    <property type="entry name" value="RHS repeat-associated core"/>
    <property type="match status" value="1"/>
</dbReference>
<protein>
    <recommendedName>
        <fullName evidence="1">RHS protein conserved region domain-containing protein</fullName>
    </recommendedName>
</protein>
<proteinExistence type="predicted"/>
<evidence type="ECO:0000259" key="1">
    <source>
        <dbReference type="Pfam" id="PF03527"/>
    </source>
</evidence>
<dbReference type="Pfam" id="PF03527">
    <property type="entry name" value="RHS"/>
    <property type="match status" value="1"/>
</dbReference>